<evidence type="ECO:0000313" key="11">
    <source>
        <dbReference type="EMBL" id="PNC19711.1"/>
    </source>
</evidence>
<feature type="binding site" evidence="8">
    <location>
        <position position="94"/>
    </location>
    <ligand>
        <name>Zn(2+)</name>
        <dbReference type="ChEBI" id="CHEBI:29105"/>
        <label>1</label>
    </ligand>
</feature>
<keyword evidence="2" id="KW-0031">Aminopeptidase</keyword>
<evidence type="ECO:0000256" key="4">
    <source>
        <dbReference type="ARBA" id="ARBA00022723"/>
    </source>
</evidence>
<evidence type="ECO:0000256" key="10">
    <source>
        <dbReference type="SAM" id="SignalP"/>
    </source>
</evidence>
<feature type="binding site" evidence="8">
    <location>
        <position position="205"/>
    </location>
    <ligand>
        <name>Zn(2+)</name>
        <dbReference type="ChEBI" id="CHEBI:29105"/>
        <label>2</label>
    </ligand>
</feature>
<dbReference type="SUPFAM" id="SSF101821">
    <property type="entry name" value="Aminopeptidase/glucanase lid domain"/>
    <property type="match status" value="1"/>
</dbReference>
<dbReference type="GO" id="GO:0006508">
    <property type="term" value="P:proteolysis"/>
    <property type="evidence" value="ECO:0007669"/>
    <property type="project" value="UniProtKB-KW"/>
</dbReference>
<dbReference type="GO" id="GO:0046872">
    <property type="term" value="F:metal ion binding"/>
    <property type="evidence" value="ECO:0007669"/>
    <property type="project" value="UniProtKB-UniRule"/>
</dbReference>
<evidence type="ECO:0000256" key="1">
    <source>
        <dbReference type="ARBA" id="ARBA00006272"/>
    </source>
</evidence>
<dbReference type="Gene3D" id="3.40.630.10">
    <property type="entry name" value="Zn peptidases"/>
    <property type="match status" value="1"/>
</dbReference>
<feature type="binding site" evidence="8">
    <location>
        <position position="205"/>
    </location>
    <ligand>
        <name>Zn(2+)</name>
        <dbReference type="ChEBI" id="CHEBI:29105"/>
        <label>1</label>
    </ligand>
</feature>
<dbReference type="OrthoDB" id="9772053at2"/>
<feature type="binding site" evidence="8">
    <location>
        <position position="262"/>
    </location>
    <ligand>
        <name>Zn(2+)</name>
        <dbReference type="ChEBI" id="CHEBI:29105"/>
        <label>1</label>
    </ligand>
</feature>
<dbReference type="GO" id="GO:0004177">
    <property type="term" value="F:aminopeptidase activity"/>
    <property type="evidence" value="ECO:0007669"/>
    <property type="project" value="UniProtKB-UniRule"/>
</dbReference>
<evidence type="ECO:0000256" key="7">
    <source>
        <dbReference type="PIRSR" id="PIRSR001123-1"/>
    </source>
</evidence>
<dbReference type="AlphaFoldDB" id="A0A2N8HG25"/>
<feature type="chain" id="PRO_5014815305" evidence="10">
    <location>
        <begin position="20"/>
        <end position="403"/>
    </location>
</feature>
<feature type="active site" description="Proton acceptor" evidence="7">
    <location>
        <position position="239"/>
    </location>
</feature>
<dbReference type="InterPro" id="IPR051464">
    <property type="entry name" value="Peptidase_M42_aminopept"/>
</dbReference>
<dbReference type="Pfam" id="PF05343">
    <property type="entry name" value="Peptidase_M42"/>
    <property type="match status" value="1"/>
</dbReference>
<dbReference type="Gene3D" id="2.40.30.40">
    <property type="entry name" value="Peptidase M42, domain 2"/>
    <property type="match status" value="1"/>
</dbReference>
<keyword evidence="3" id="KW-0645">Protease</keyword>
<feature type="binding site" evidence="8">
    <location>
        <position position="240"/>
    </location>
    <ligand>
        <name>Zn(2+)</name>
        <dbReference type="ChEBI" id="CHEBI:29105"/>
        <label>2</label>
    </ligand>
</feature>
<comment type="similarity">
    <text evidence="1 6">Belongs to the peptidase M42 family.</text>
</comment>
<evidence type="ECO:0000256" key="5">
    <source>
        <dbReference type="ARBA" id="ARBA00022801"/>
    </source>
</evidence>
<dbReference type="PIRSF" id="PIRSF001123">
    <property type="entry name" value="PepA_GA"/>
    <property type="match status" value="1"/>
</dbReference>
<comment type="cofactor">
    <cofactor evidence="8">
        <name>a divalent metal cation</name>
        <dbReference type="ChEBI" id="CHEBI:60240"/>
    </cofactor>
    <text evidence="8">Binds 2 divalent metal cations per subunit.</text>
</comment>
<dbReference type="PANTHER" id="PTHR32481:SF0">
    <property type="entry name" value="AMINOPEPTIDASE YPDE-RELATED"/>
    <property type="match status" value="1"/>
</dbReference>
<dbReference type="PANTHER" id="PTHR32481">
    <property type="entry name" value="AMINOPEPTIDASE"/>
    <property type="match status" value="1"/>
</dbReference>
<name>A0A2N8HG25_9BACT</name>
<accession>A0A2N8HG25</accession>
<comment type="caution">
    <text evidence="11">The sequence shown here is derived from an EMBL/GenBank/DDBJ whole genome shotgun (WGS) entry which is preliminary data.</text>
</comment>
<organism evidence="11 12">
    <name type="scientific">Akkermansia muciniphila</name>
    <dbReference type="NCBI Taxonomy" id="239935"/>
    <lineage>
        <taxon>Bacteria</taxon>
        <taxon>Pseudomonadati</taxon>
        <taxon>Verrucomicrobiota</taxon>
        <taxon>Verrucomicrobiia</taxon>
        <taxon>Verrucomicrobiales</taxon>
        <taxon>Akkermansiaceae</taxon>
        <taxon>Akkermansia</taxon>
    </lineage>
</organism>
<feature type="region of interest" description="Disordered" evidence="9">
    <location>
        <begin position="381"/>
        <end position="403"/>
    </location>
</feature>
<feature type="binding site" evidence="8">
    <location>
        <position position="353"/>
    </location>
    <ligand>
        <name>Zn(2+)</name>
        <dbReference type="ChEBI" id="CHEBI:29105"/>
        <label>2</label>
    </ligand>
</feature>
<evidence type="ECO:0000313" key="12">
    <source>
        <dbReference type="Proteomes" id="UP000236000"/>
    </source>
</evidence>
<dbReference type="EMBL" id="PJKA01000003">
    <property type="protein sequence ID" value="PNC19711.1"/>
    <property type="molecule type" value="Genomic_DNA"/>
</dbReference>
<evidence type="ECO:0000256" key="3">
    <source>
        <dbReference type="ARBA" id="ARBA00022670"/>
    </source>
</evidence>
<dbReference type="InterPro" id="IPR008007">
    <property type="entry name" value="Peptidase_M42"/>
</dbReference>
<sequence>MPAIRVLLLPLIFLNLCMASVPEDAPPFSDQSMKRLTSLLGIPSSSGAEAPFQQFWLKHIASLADSSGTDAHQNAWATFRSPDPDAPELLIDAHADEVGVVIADITPNGFLKVKPIGFPDFQSMLSCPYRFDGAHGPVTAFAGAVPGWWLNRTPLPAGTEYVLFDVGASSAEEARNMGLSTGQRGVPATRPELLHGSRLMAHGLDCRLNSFMLMELAFFLSQHQKDLKYHVTLLSSSQEEIGLIGATAYCEKNRPKLAIVIDCTLDTVQLDDLPSREENGRLTRQAMGKGPVLFTHDKIFYQPITAQLLQLAEEHGIPLQKDATFPPGMANFVPVKLYGGQVAFLGPPIRYMHSPRELADLKDVKATLDLLGRFLCTPPSPEVKAASAQEKKQPSQPEPVTAR</sequence>
<evidence type="ECO:0000256" key="2">
    <source>
        <dbReference type="ARBA" id="ARBA00022438"/>
    </source>
</evidence>
<keyword evidence="4 8" id="KW-0479">Metal-binding</keyword>
<feature type="signal peptide" evidence="10">
    <location>
        <begin position="1"/>
        <end position="19"/>
    </location>
</feature>
<keyword evidence="5" id="KW-0378">Hydrolase</keyword>
<evidence type="ECO:0000256" key="9">
    <source>
        <dbReference type="SAM" id="MobiDB-lite"/>
    </source>
</evidence>
<dbReference type="SUPFAM" id="SSF53187">
    <property type="entry name" value="Zn-dependent exopeptidases"/>
    <property type="match status" value="1"/>
</dbReference>
<reference evidence="11 12" key="1">
    <citation type="journal article" date="2017" name="BMC Genomics">
        <title>Genome sequencing of 39 Akkermansia muciniphila isolates reveals its population structure, genomic and functional diverisity, and global distribution in mammalian gut microbiotas.</title>
        <authorList>
            <person name="Guo X."/>
            <person name="Li S."/>
            <person name="Zhang J."/>
            <person name="Wu F."/>
            <person name="Li X."/>
            <person name="Wu D."/>
            <person name="Zhang M."/>
            <person name="Ou Z."/>
            <person name="Jie Z."/>
            <person name="Yan Q."/>
            <person name="Li P."/>
            <person name="Yi J."/>
            <person name="Peng Y."/>
        </authorList>
    </citation>
    <scope>NUCLEOTIDE SEQUENCE [LARGE SCALE GENOMIC DNA]</scope>
    <source>
        <strain evidence="11 12">GP24</strain>
    </source>
</reference>
<protein>
    <submittedName>
        <fullName evidence="11">Uncharacterized protein</fullName>
    </submittedName>
</protein>
<dbReference type="Proteomes" id="UP000236000">
    <property type="component" value="Unassembled WGS sequence"/>
</dbReference>
<proteinExistence type="inferred from homology"/>
<evidence type="ECO:0000256" key="6">
    <source>
        <dbReference type="PIRNR" id="PIRNR001123"/>
    </source>
</evidence>
<evidence type="ECO:0000256" key="8">
    <source>
        <dbReference type="PIRSR" id="PIRSR001123-2"/>
    </source>
</evidence>
<dbReference type="InterPro" id="IPR023367">
    <property type="entry name" value="Peptidase_M42_dom2"/>
</dbReference>
<dbReference type="RefSeq" id="WP_102711839.1">
    <property type="nucleotide sequence ID" value="NZ_PJKA01000003.1"/>
</dbReference>
<keyword evidence="10" id="KW-0732">Signal</keyword>
<gene>
    <name evidence="11" type="ORF">CXU22_01480</name>
</gene>